<reference evidence="1 2" key="1">
    <citation type="journal article" date="2018" name="Sci. Rep.">
        <title>Genomic signatures of local adaptation to the degree of environmental predictability in rotifers.</title>
        <authorList>
            <person name="Franch-Gras L."/>
            <person name="Hahn C."/>
            <person name="Garcia-Roger E.M."/>
            <person name="Carmona M.J."/>
            <person name="Serra M."/>
            <person name="Gomez A."/>
        </authorList>
    </citation>
    <scope>NUCLEOTIDE SEQUENCE [LARGE SCALE GENOMIC DNA]</scope>
    <source>
        <strain evidence="1">HYR1</strain>
    </source>
</reference>
<accession>A0A3M7RC59</accession>
<protein>
    <submittedName>
        <fullName evidence="1">Uncharacterized protein</fullName>
    </submittedName>
</protein>
<dbReference type="Proteomes" id="UP000276133">
    <property type="component" value="Unassembled WGS sequence"/>
</dbReference>
<evidence type="ECO:0000313" key="1">
    <source>
        <dbReference type="EMBL" id="RNA20855.1"/>
    </source>
</evidence>
<organism evidence="1 2">
    <name type="scientific">Brachionus plicatilis</name>
    <name type="common">Marine rotifer</name>
    <name type="synonym">Brachionus muelleri</name>
    <dbReference type="NCBI Taxonomy" id="10195"/>
    <lineage>
        <taxon>Eukaryota</taxon>
        <taxon>Metazoa</taxon>
        <taxon>Spiralia</taxon>
        <taxon>Gnathifera</taxon>
        <taxon>Rotifera</taxon>
        <taxon>Eurotatoria</taxon>
        <taxon>Monogononta</taxon>
        <taxon>Pseudotrocha</taxon>
        <taxon>Ploima</taxon>
        <taxon>Brachionidae</taxon>
        <taxon>Brachionus</taxon>
    </lineage>
</organism>
<name>A0A3M7RC59_BRAPC</name>
<keyword evidence="2" id="KW-1185">Reference proteome</keyword>
<comment type="caution">
    <text evidence="1">The sequence shown here is derived from an EMBL/GenBank/DDBJ whole genome shotgun (WGS) entry which is preliminary data.</text>
</comment>
<proteinExistence type="predicted"/>
<sequence>MDKSKIMKNADSLVSLFTLVSLSFNLTHIVTVLKNEIIHYYSVHLIEFGIKIISHTIFFEGPKTPPKIHLI</sequence>
<evidence type="ECO:0000313" key="2">
    <source>
        <dbReference type="Proteomes" id="UP000276133"/>
    </source>
</evidence>
<dbReference type="AlphaFoldDB" id="A0A3M7RC59"/>
<gene>
    <name evidence="1" type="ORF">BpHYR1_045859</name>
</gene>
<dbReference type="EMBL" id="REGN01003771">
    <property type="protein sequence ID" value="RNA20855.1"/>
    <property type="molecule type" value="Genomic_DNA"/>
</dbReference>